<dbReference type="GO" id="GO:0003924">
    <property type="term" value="F:GTPase activity"/>
    <property type="evidence" value="ECO:0007669"/>
    <property type="project" value="InterPro"/>
</dbReference>
<keyword evidence="6" id="KW-1185">Reference proteome</keyword>
<dbReference type="GO" id="GO:0005525">
    <property type="term" value="F:GTP binding"/>
    <property type="evidence" value="ECO:0007669"/>
    <property type="project" value="UniProtKB-KW"/>
</dbReference>
<dbReference type="InterPro" id="IPR027417">
    <property type="entry name" value="P-loop_NTPase"/>
</dbReference>
<evidence type="ECO:0000256" key="3">
    <source>
        <dbReference type="SAM" id="Phobius"/>
    </source>
</evidence>
<proteinExistence type="predicted"/>
<protein>
    <submittedName>
        <fullName evidence="4">Uncharacterized protein</fullName>
    </submittedName>
</protein>
<evidence type="ECO:0000256" key="1">
    <source>
        <dbReference type="ARBA" id="ARBA00022741"/>
    </source>
</evidence>
<evidence type="ECO:0000313" key="6">
    <source>
        <dbReference type="Proteomes" id="UP000663832"/>
    </source>
</evidence>
<dbReference type="Gene3D" id="3.40.50.300">
    <property type="entry name" value="P-loop containing nucleotide triphosphate hydrolases"/>
    <property type="match status" value="1"/>
</dbReference>
<accession>A0A814I2T3</accession>
<keyword evidence="1" id="KW-0547">Nucleotide-binding</keyword>
<keyword evidence="3" id="KW-0812">Transmembrane</keyword>
<dbReference type="EMBL" id="CAJNOM010000235">
    <property type="protein sequence ID" value="CAF1267056.1"/>
    <property type="molecule type" value="Genomic_DNA"/>
</dbReference>
<organism evidence="4 7">
    <name type="scientific">Adineta steineri</name>
    <dbReference type="NCBI Taxonomy" id="433720"/>
    <lineage>
        <taxon>Eukaryota</taxon>
        <taxon>Metazoa</taxon>
        <taxon>Spiralia</taxon>
        <taxon>Gnathifera</taxon>
        <taxon>Rotifera</taxon>
        <taxon>Eurotatoria</taxon>
        <taxon>Bdelloidea</taxon>
        <taxon>Adinetida</taxon>
        <taxon>Adinetidae</taxon>
        <taxon>Adineta</taxon>
    </lineage>
</organism>
<keyword evidence="2" id="KW-0342">GTP-binding</keyword>
<dbReference type="InterPro" id="IPR006689">
    <property type="entry name" value="Small_GTPase_ARF/SAR"/>
</dbReference>
<evidence type="ECO:0000313" key="4">
    <source>
        <dbReference type="EMBL" id="CAF1018157.1"/>
    </source>
</evidence>
<evidence type="ECO:0000313" key="7">
    <source>
        <dbReference type="Proteomes" id="UP000663877"/>
    </source>
</evidence>
<evidence type="ECO:0000256" key="2">
    <source>
        <dbReference type="ARBA" id="ARBA00023134"/>
    </source>
</evidence>
<dbReference type="AlphaFoldDB" id="A0A814I2T3"/>
<dbReference type="Pfam" id="PF00025">
    <property type="entry name" value="Arf"/>
    <property type="match status" value="1"/>
</dbReference>
<dbReference type="Proteomes" id="UP000663877">
    <property type="component" value="Unassembled WGS sequence"/>
</dbReference>
<keyword evidence="3" id="KW-1133">Transmembrane helix</keyword>
<dbReference type="Proteomes" id="UP000663832">
    <property type="component" value="Unassembled WGS sequence"/>
</dbReference>
<feature type="transmembrane region" description="Helical" evidence="3">
    <location>
        <begin position="57"/>
        <end position="78"/>
    </location>
</feature>
<sequence length="83" mass="10190">MDLDGLGEHIAIHRLSRQYFPNTQALIFIIDLYDNFRLEEATEELWSLLSENELKKLLLLIYLNKYYIFSLFIFFYHIRCQRR</sequence>
<name>A0A814I2T3_9BILA</name>
<dbReference type="EMBL" id="CAJNOI010000079">
    <property type="protein sequence ID" value="CAF1018157.1"/>
    <property type="molecule type" value="Genomic_DNA"/>
</dbReference>
<dbReference type="SUPFAM" id="SSF52540">
    <property type="entry name" value="P-loop containing nucleoside triphosphate hydrolases"/>
    <property type="match status" value="1"/>
</dbReference>
<gene>
    <name evidence="4" type="ORF">BJG266_LOCUS16849</name>
    <name evidence="5" type="ORF">QVE165_LOCUS29378</name>
</gene>
<dbReference type="PANTHER" id="PTHR11711">
    <property type="entry name" value="ADP RIBOSYLATION FACTOR-RELATED"/>
    <property type="match status" value="1"/>
</dbReference>
<comment type="caution">
    <text evidence="4">The sequence shown here is derived from an EMBL/GenBank/DDBJ whole genome shotgun (WGS) entry which is preliminary data.</text>
</comment>
<evidence type="ECO:0000313" key="5">
    <source>
        <dbReference type="EMBL" id="CAF1267056.1"/>
    </source>
</evidence>
<keyword evidence="3" id="KW-0472">Membrane</keyword>
<dbReference type="InterPro" id="IPR024156">
    <property type="entry name" value="Small_GTPase_ARF"/>
</dbReference>
<reference evidence="4" key="1">
    <citation type="submission" date="2021-02" db="EMBL/GenBank/DDBJ databases">
        <authorList>
            <person name="Nowell W R."/>
        </authorList>
    </citation>
    <scope>NUCLEOTIDE SEQUENCE</scope>
</reference>